<dbReference type="EnsemblPlants" id="AET4Gv20142500.33">
    <property type="protein sequence ID" value="AET4Gv20142500.33"/>
    <property type="gene ID" value="AET4Gv20142500"/>
</dbReference>
<dbReference type="Gramene" id="AET4Gv20142500.33">
    <property type="protein sequence ID" value="AET4Gv20142500.33"/>
    <property type="gene ID" value="AET4Gv20142500"/>
</dbReference>
<evidence type="ECO:0000256" key="1">
    <source>
        <dbReference type="SAM" id="SignalP"/>
    </source>
</evidence>
<evidence type="ECO:0000313" key="2">
    <source>
        <dbReference type="EnsemblPlants" id="AET4Gv20142500.37"/>
    </source>
</evidence>
<dbReference type="Gramene" id="AET4Gv20142500.16">
    <property type="protein sequence ID" value="AET4Gv20142500.16"/>
    <property type="gene ID" value="AET4Gv20142500"/>
</dbReference>
<dbReference type="Gramene" id="AET4Gv20142500.19">
    <property type="protein sequence ID" value="AET4Gv20142500.19"/>
    <property type="gene ID" value="AET4Gv20142500"/>
</dbReference>
<dbReference type="Gramene" id="AET4Gv20142500.26">
    <property type="protein sequence ID" value="AET4Gv20142500.26"/>
    <property type="gene ID" value="AET4Gv20142500"/>
</dbReference>
<reference evidence="3" key="1">
    <citation type="journal article" date="2014" name="Science">
        <title>Ancient hybridizations among the ancestral genomes of bread wheat.</title>
        <authorList>
            <consortium name="International Wheat Genome Sequencing Consortium,"/>
            <person name="Marcussen T."/>
            <person name="Sandve S.R."/>
            <person name="Heier L."/>
            <person name="Spannagl M."/>
            <person name="Pfeifer M."/>
            <person name="Jakobsen K.S."/>
            <person name="Wulff B.B."/>
            <person name="Steuernagel B."/>
            <person name="Mayer K.F."/>
            <person name="Olsen O.A."/>
        </authorList>
    </citation>
    <scope>NUCLEOTIDE SEQUENCE [LARGE SCALE GENOMIC DNA]</scope>
    <source>
        <strain evidence="3">cv. AL8/78</strain>
    </source>
</reference>
<dbReference type="Gramene" id="AET4Gv20142500.31">
    <property type="protein sequence ID" value="AET4Gv20142500.31"/>
    <property type="gene ID" value="AET4Gv20142500"/>
</dbReference>
<dbReference type="Gramene" id="AET4Gv20142500.29">
    <property type="protein sequence ID" value="AET4Gv20142500.29"/>
    <property type="gene ID" value="AET4Gv20142500"/>
</dbReference>
<dbReference type="Gramene" id="AET4Gv20142500.14">
    <property type="protein sequence ID" value="AET4Gv20142500.14"/>
    <property type="gene ID" value="AET4Gv20142500"/>
</dbReference>
<dbReference type="EnsemblPlants" id="AET4Gv20142500.13">
    <property type="protein sequence ID" value="AET4Gv20142500.13"/>
    <property type="gene ID" value="AET4Gv20142500"/>
</dbReference>
<organism evidence="2 3">
    <name type="scientific">Aegilops tauschii subsp. strangulata</name>
    <name type="common">Goatgrass</name>
    <dbReference type="NCBI Taxonomy" id="200361"/>
    <lineage>
        <taxon>Eukaryota</taxon>
        <taxon>Viridiplantae</taxon>
        <taxon>Streptophyta</taxon>
        <taxon>Embryophyta</taxon>
        <taxon>Tracheophyta</taxon>
        <taxon>Spermatophyta</taxon>
        <taxon>Magnoliopsida</taxon>
        <taxon>Liliopsida</taxon>
        <taxon>Poales</taxon>
        <taxon>Poaceae</taxon>
        <taxon>BOP clade</taxon>
        <taxon>Pooideae</taxon>
        <taxon>Triticodae</taxon>
        <taxon>Triticeae</taxon>
        <taxon>Triticinae</taxon>
        <taxon>Aegilops</taxon>
    </lineage>
</organism>
<dbReference type="Gramene" id="AET4Gv20142500.42">
    <property type="protein sequence ID" value="AET4Gv20142500.42"/>
    <property type="gene ID" value="AET4Gv20142500"/>
</dbReference>
<dbReference type="EnsemblPlants" id="AET4Gv20142500.5">
    <property type="protein sequence ID" value="AET4Gv20142500.5"/>
    <property type="gene ID" value="AET4Gv20142500"/>
</dbReference>
<dbReference type="EnsemblPlants" id="AET4Gv20142500.19">
    <property type="protein sequence ID" value="AET4Gv20142500.19"/>
    <property type="gene ID" value="AET4Gv20142500"/>
</dbReference>
<dbReference type="Gramene" id="AET4Gv20142500.9">
    <property type="protein sequence ID" value="AET4Gv20142500.9"/>
    <property type="gene ID" value="AET4Gv20142500"/>
</dbReference>
<dbReference type="Gramene" id="AET4Gv20142500.20">
    <property type="protein sequence ID" value="AET4Gv20142500.20"/>
    <property type="gene ID" value="AET4Gv20142500"/>
</dbReference>
<dbReference type="EnsemblPlants" id="AET4Gv20142500.18">
    <property type="protein sequence ID" value="AET4Gv20142500.18"/>
    <property type="gene ID" value="AET4Gv20142500"/>
</dbReference>
<keyword evidence="3" id="KW-1185">Reference proteome</keyword>
<dbReference type="Gramene" id="AET4Gv20142500.30">
    <property type="protein sequence ID" value="AET4Gv20142500.30"/>
    <property type="gene ID" value="AET4Gv20142500"/>
</dbReference>
<reference evidence="3" key="2">
    <citation type="journal article" date="2017" name="Nat. Plants">
        <title>The Aegilops tauschii genome reveals multiple impacts of transposons.</title>
        <authorList>
            <person name="Zhao G."/>
            <person name="Zou C."/>
            <person name="Li K."/>
            <person name="Wang K."/>
            <person name="Li T."/>
            <person name="Gao L."/>
            <person name="Zhang X."/>
            <person name="Wang H."/>
            <person name="Yang Z."/>
            <person name="Liu X."/>
            <person name="Jiang W."/>
            <person name="Mao L."/>
            <person name="Kong X."/>
            <person name="Jiao Y."/>
            <person name="Jia J."/>
        </authorList>
    </citation>
    <scope>NUCLEOTIDE SEQUENCE [LARGE SCALE GENOMIC DNA]</scope>
    <source>
        <strain evidence="3">cv. AL8/78</strain>
    </source>
</reference>
<dbReference type="EnsemblPlants" id="AET4Gv20142500.20">
    <property type="protein sequence ID" value="AET4Gv20142500.20"/>
    <property type="gene ID" value="AET4Gv20142500"/>
</dbReference>
<dbReference type="Gramene" id="AET4Gv20142500.4">
    <property type="protein sequence ID" value="AET4Gv20142500.4"/>
    <property type="gene ID" value="AET4Gv20142500"/>
</dbReference>
<proteinExistence type="predicted"/>
<dbReference type="EnsemblPlants" id="AET4Gv20142500.9">
    <property type="protein sequence ID" value="AET4Gv20142500.9"/>
    <property type="gene ID" value="AET4Gv20142500"/>
</dbReference>
<dbReference type="EnsemblPlants" id="AET4Gv20142500.31">
    <property type="protein sequence ID" value="AET4Gv20142500.31"/>
    <property type="gene ID" value="AET4Gv20142500"/>
</dbReference>
<dbReference type="Gramene" id="AET4Gv20142500.28">
    <property type="protein sequence ID" value="AET4Gv20142500.28"/>
    <property type="gene ID" value="AET4Gv20142500"/>
</dbReference>
<protein>
    <recommendedName>
        <fullName evidence="4">Secreted protein</fullName>
    </recommendedName>
</protein>
<reference evidence="2" key="4">
    <citation type="submission" date="2019-03" db="UniProtKB">
        <authorList>
            <consortium name="EnsemblPlants"/>
        </authorList>
    </citation>
    <scope>IDENTIFICATION</scope>
</reference>
<dbReference type="EnsemblPlants" id="AET4Gv20142500.34">
    <property type="protein sequence ID" value="AET4Gv20142500.34"/>
    <property type="gene ID" value="AET4Gv20142500"/>
</dbReference>
<reference evidence="2" key="5">
    <citation type="journal article" date="2021" name="G3 (Bethesda)">
        <title>Aegilops tauschii genome assembly Aet v5.0 features greater sequence contiguity and improved annotation.</title>
        <authorList>
            <person name="Wang L."/>
            <person name="Zhu T."/>
            <person name="Rodriguez J.C."/>
            <person name="Deal K.R."/>
            <person name="Dubcovsky J."/>
            <person name="McGuire P.E."/>
            <person name="Lux T."/>
            <person name="Spannagl M."/>
            <person name="Mayer K.F.X."/>
            <person name="Baldrich P."/>
            <person name="Meyers B.C."/>
            <person name="Huo N."/>
            <person name="Gu Y.Q."/>
            <person name="Zhou H."/>
            <person name="Devos K.M."/>
            <person name="Bennetzen J.L."/>
            <person name="Unver T."/>
            <person name="Budak H."/>
            <person name="Gulick P.J."/>
            <person name="Galiba G."/>
            <person name="Kalapos B."/>
            <person name="Nelson D.R."/>
            <person name="Li P."/>
            <person name="You F.M."/>
            <person name="Luo M.C."/>
            <person name="Dvorak J."/>
        </authorList>
    </citation>
    <scope>NUCLEOTIDE SEQUENCE [LARGE SCALE GENOMIC DNA]</scope>
    <source>
        <strain evidence="2">cv. AL8/78</strain>
    </source>
</reference>
<dbReference type="EnsemblPlants" id="AET4Gv20142500.17">
    <property type="protein sequence ID" value="AET4Gv20142500.17"/>
    <property type="gene ID" value="AET4Gv20142500"/>
</dbReference>
<dbReference type="Gramene" id="AET4Gv20142500.5">
    <property type="protein sequence ID" value="AET4Gv20142500.5"/>
    <property type="gene ID" value="AET4Gv20142500"/>
</dbReference>
<dbReference type="Gramene" id="AET4Gv20142500.34">
    <property type="protein sequence ID" value="AET4Gv20142500.34"/>
    <property type="gene ID" value="AET4Gv20142500"/>
</dbReference>
<dbReference type="Gramene" id="AET4Gv20142500.8">
    <property type="protein sequence ID" value="AET4Gv20142500.8"/>
    <property type="gene ID" value="AET4Gv20142500"/>
</dbReference>
<dbReference type="EnsemblPlants" id="AET4Gv20142500.15">
    <property type="protein sequence ID" value="AET4Gv20142500.15"/>
    <property type="gene ID" value="AET4Gv20142500"/>
</dbReference>
<dbReference type="Gramene" id="AET4Gv20142500.24">
    <property type="protein sequence ID" value="AET4Gv20142500.24"/>
    <property type="gene ID" value="AET4Gv20142500"/>
</dbReference>
<dbReference type="EnsemblPlants" id="AET4Gv20142500.24">
    <property type="protein sequence ID" value="AET4Gv20142500.24"/>
    <property type="gene ID" value="AET4Gv20142500"/>
</dbReference>
<dbReference type="EnsemblPlants" id="AET4Gv20142500.22">
    <property type="protein sequence ID" value="AET4Gv20142500.22"/>
    <property type="gene ID" value="AET4Gv20142500"/>
</dbReference>
<dbReference type="EnsemblPlants" id="AET4Gv20142500.28">
    <property type="protein sequence ID" value="AET4Gv20142500.28"/>
    <property type="gene ID" value="AET4Gv20142500"/>
</dbReference>
<dbReference type="Gramene" id="AET4Gv20142500.18">
    <property type="protein sequence ID" value="AET4Gv20142500.18"/>
    <property type="gene ID" value="AET4Gv20142500"/>
</dbReference>
<dbReference type="AlphaFoldDB" id="A0A453HCJ6"/>
<dbReference type="EnsemblPlants" id="AET4Gv20142500.26">
    <property type="protein sequence ID" value="AET4Gv20142500.26"/>
    <property type="gene ID" value="AET4Gv20142500"/>
</dbReference>
<evidence type="ECO:0008006" key="4">
    <source>
        <dbReference type="Google" id="ProtNLM"/>
    </source>
</evidence>
<dbReference type="EnsemblPlants" id="AET4Gv20142500.8">
    <property type="protein sequence ID" value="AET4Gv20142500.8"/>
    <property type="gene ID" value="AET4Gv20142500"/>
</dbReference>
<dbReference type="Gramene" id="AET4Gv20142500.22">
    <property type="protein sequence ID" value="AET4Gv20142500.22"/>
    <property type="gene ID" value="AET4Gv20142500"/>
</dbReference>
<dbReference type="Gramene" id="AET4Gv20142500.15">
    <property type="protein sequence ID" value="AET4Gv20142500.15"/>
    <property type="gene ID" value="AET4Gv20142500"/>
</dbReference>
<dbReference type="EnsemblPlants" id="AET4Gv20142500.12">
    <property type="protein sequence ID" value="AET4Gv20142500.12"/>
    <property type="gene ID" value="AET4Gv20142500"/>
</dbReference>
<dbReference type="Proteomes" id="UP000015105">
    <property type="component" value="Chromosome 4D"/>
</dbReference>
<dbReference type="EnsemblPlants" id="AET4Gv20142500.14">
    <property type="protein sequence ID" value="AET4Gv20142500.14"/>
    <property type="gene ID" value="AET4Gv20142500"/>
</dbReference>
<sequence>MLPPSLAFFLACTRWSCSASSTPTSRPRHLCVFLHHSIAVLLSFQVCAENPRCGDLNNVPSLPAVAYMLLRNKFFLTTSTLTAAEESRDKTTTKLLIRLQVQTVGFAWSNLR</sequence>
<dbReference type="Gramene" id="AET4Gv20142500.13">
    <property type="protein sequence ID" value="AET4Gv20142500.13"/>
    <property type="gene ID" value="AET4Gv20142500"/>
</dbReference>
<dbReference type="EnsemblPlants" id="AET4Gv20142500.4">
    <property type="protein sequence ID" value="AET4Gv20142500.4"/>
    <property type="gene ID" value="AET4Gv20142500"/>
</dbReference>
<feature type="chain" id="PRO_5042372415" description="Secreted protein" evidence="1">
    <location>
        <begin position="20"/>
        <end position="112"/>
    </location>
</feature>
<evidence type="ECO:0000313" key="3">
    <source>
        <dbReference type="Proteomes" id="UP000015105"/>
    </source>
</evidence>
<dbReference type="Gramene" id="AET4Gv20142500.12">
    <property type="protein sequence ID" value="AET4Gv20142500.12"/>
    <property type="gene ID" value="AET4Gv20142500"/>
</dbReference>
<reference evidence="2" key="3">
    <citation type="journal article" date="2017" name="Nature">
        <title>Genome sequence of the progenitor of the wheat D genome Aegilops tauschii.</title>
        <authorList>
            <person name="Luo M.C."/>
            <person name="Gu Y.Q."/>
            <person name="Puiu D."/>
            <person name="Wang H."/>
            <person name="Twardziok S.O."/>
            <person name="Deal K.R."/>
            <person name="Huo N."/>
            <person name="Zhu T."/>
            <person name="Wang L."/>
            <person name="Wang Y."/>
            <person name="McGuire P.E."/>
            <person name="Liu S."/>
            <person name="Long H."/>
            <person name="Ramasamy R.K."/>
            <person name="Rodriguez J.C."/>
            <person name="Van S.L."/>
            <person name="Yuan L."/>
            <person name="Wang Z."/>
            <person name="Xia Z."/>
            <person name="Xiao L."/>
            <person name="Anderson O.D."/>
            <person name="Ouyang S."/>
            <person name="Liang Y."/>
            <person name="Zimin A.V."/>
            <person name="Pertea G."/>
            <person name="Qi P."/>
            <person name="Bennetzen J.L."/>
            <person name="Dai X."/>
            <person name="Dawson M.W."/>
            <person name="Muller H.G."/>
            <person name="Kugler K."/>
            <person name="Rivarola-Duarte L."/>
            <person name="Spannagl M."/>
            <person name="Mayer K.F.X."/>
            <person name="Lu F.H."/>
            <person name="Bevan M.W."/>
            <person name="Leroy P."/>
            <person name="Li P."/>
            <person name="You F.M."/>
            <person name="Sun Q."/>
            <person name="Liu Z."/>
            <person name="Lyons E."/>
            <person name="Wicker T."/>
            <person name="Salzberg S.L."/>
            <person name="Devos K.M."/>
            <person name="Dvorak J."/>
        </authorList>
    </citation>
    <scope>NUCLEOTIDE SEQUENCE [LARGE SCALE GENOMIC DNA]</scope>
    <source>
        <strain evidence="2">cv. AL8/78</strain>
    </source>
</reference>
<name>A0A453HCJ6_AEGTS</name>
<dbReference type="EnsemblPlants" id="AET4Gv20142500.29">
    <property type="protein sequence ID" value="AET4Gv20142500.29"/>
    <property type="gene ID" value="AET4Gv20142500"/>
</dbReference>
<accession>A0A453HCJ6</accession>
<dbReference type="EnsemblPlants" id="AET4Gv20142500.30">
    <property type="protein sequence ID" value="AET4Gv20142500.30"/>
    <property type="gene ID" value="AET4Gv20142500"/>
</dbReference>
<dbReference type="EnsemblPlants" id="AET4Gv20142500.42">
    <property type="protein sequence ID" value="AET4Gv20142500.42"/>
    <property type="gene ID" value="AET4Gv20142500"/>
</dbReference>
<dbReference type="Gramene" id="AET4Gv20142500.37">
    <property type="protein sequence ID" value="AET4Gv20142500.37"/>
    <property type="gene ID" value="AET4Gv20142500"/>
</dbReference>
<feature type="signal peptide" evidence="1">
    <location>
        <begin position="1"/>
        <end position="19"/>
    </location>
</feature>
<keyword evidence="1" id="KW-0732">Signal</keyword>
<dbReference type="EnsemblPlants" id="AET4Gv20142500.37">
    <property type="protein sequence ID" value="AET4Gv20142500.37"/>
    <property type="gene ID" value="AET4Gv20142500"/>
</dbReference>
<dbReference type="EnsemblPlants" id="AET4Gv20142500.16">
    <property type="protein sequence ID" value="AET4Gv20142500.16"/>
    <property type="gene ID" value="AET4Gv20142500"/>
</dbReference>
<dbReference type="Gramene" id="AET4Gv20142500.17">
    <property type="protein sequence ID" value="AET4Gv20142500.17"/>
    <property type="gene ID" value="AET4Gv20142500"/>
</dbReference>